<proteinExistence type="predicted"/>
<organism evidence="1">
    <name type="scientific">Rhizophora mucronata</name>
    <name type="common">Asiatic mangrove</name>
    <dbReference type="NCBI Taxonomy" id="61149"/>
    <lineage>
        <taxon>Eukaryota</taxon>
        <taxon>Viridiplantae</taxon>
        <taxon>Streptophyta</taxon>
        <taxon>Embryophyta</taxon>
        <taxon>Tracheophyta</taxon>
        <taxon>Spermatophyta</taxon>
        <taxon>Magnoliopsida</taxon>
        <taxon>eudicotyledons</taxon>
        <taxon>Gunneridae</taxon>
        <taxon>Pentapetalae</taxon>
        <taxon>rosids</taxon>
        <taxon>fabids</taxon>
        <taxon>Malpighiales</taxon>
        <taxon>Rhizophoraceae</taxon>
        <taxon>Rhizophora</taxon>
    </lineage>
</organism>
<dbReference type="EMBL" id="GGEC01090587">
    <property type="protein sequence ID" value="MBX71071.1"/>
    <property type="molecule type" value="Transcribed_RNA"/>
</dbReference>
<dbReference type="AlphaFoldDB" id="A0A2P2QW29"/>
<name>A0A2P2QW29_RHIMU</name>
<protein>
    <submittedName>
        <fullName evidence="1">Uncharacterized protein</fullName>
    </submittedName>
</protein>
<reference evidence="1" key="1">
    <citation type="submission" date="2018-02" db="EMBL/GenBank/DDBJ databases">
        <title>Rhizophora mucronata_Transcriptome.</title>
        <authorList>
            <person name="Meera S.P."/>
            <person name="Sreeshan A."/>
            <person name="Augustine A."/>
        </authorList>
    </citation>
    <scope>NUCLEOTIDE SEQUENCE</scope>
    <source>
        <tissue evidence="1">Leaf</tissue>
    </source>
</reference>
<sequence>MDWALLWCMSVDPFLDSSGSPYNFALWSPWTISLYTLHCGS</sequence>
<evidence type="ECO:0000313" key="1">
    <source>
        <dbReference type="EMBL" id="MBX71071.1"/>
    </source>
</evidence>
<accession>A0A2P2QW29</accession>